<dbReference type="InterPro" id="IPR045584">
    <property type="entry name" value="Pilin-like"/>
</dbReference>
<organism evidence="7 8">
    <name type="scientific">Candidatus Campbellbacteria bacterium RIFCSPLOWO2_01_FULL_34_15</name>
    <dbReference type="NCBI Taxonomy" id="1797579"/>
    <lineage>
        <taxon>Bacteria</taxon>
        <taxon>Candidatus Campbelliibacteriota</taxon>
    </lineage>
</organism>
<evidence type="ECO:0000256" key="6">
    <source>
        <dbReference type="SAM" id="Phobius"/>
    </source>
</evidence>
<comment type="subcellular location">
    <subcellularLocation>
        <location evidence="1">Membrane</location>
        <topology evidence="1">Single-pass membrane protein</topology>
    </subcellularLocation>
</comment>
<proteinExistence type="predicted"/>
<gene>
    <name evidence="7" type="ORF">A2996_03590</name>
</gene>
<sequence>MFFIKTKNSLNIIFKAETKLKNNKGFTLIELLAVIAIIGVLSSVVLASLNSAREKARDSRRKSDLEQARIALSFYFDKHNNWMQTGSGCGSGGNGNGWFNYVGGSYPKAMSKCLLDEEFSVAEIIDPTGGKTSNPTTGFSYMKYSCGVPTKTYVYAKLEGIPQSSTATNGTCCASCDSNYGMNYYVIVN</sequence>
<evidence type="ECO:0000256" key="5">
    <source>
        <dbReference type="ARBA" id="ARBA00023136"/>
    </source>
</evidence>
<dbReference type="Gene3D" id="3.30.700.10">
    <property type="entry name" value="Glycoprotein, Type 4 Pilin"/>
    <property type="match status" value="1"/>
</dbReference>
<dbReference type="GO" id="GO:0016020">
    <property type="term" value="C:membrane"/>
    <property type="evidence" value="ECO:0007669"/>
    <property type="project" value="UniProtKB-SubCell"/>
</dbReference>
<feature type="transmembrane region" description="Helical" evidence="6">
    <location>
        <begin position="31"/>
        <end position="52"/>
    </location>
</feature>
<evidence type="ECO:0000313" key="8">
    <source>
        <dbReference type="Proteomes" id="UP000176865"/>
    </source>
</evidence>
<dbReference type="STRING" id="1797579.A2996_03590"/>
<dbReference type="Proteomes" id="UP000176865">
    <property type="component" value="Unassembled WGS sequence"/>
</dbReference>
<evidence type="ECO:0000256" key="2">
    <source>
        <dbReference type="ARBA" id="ARBA00022481"/>
    </source>
</evidence>
<comment type="caution">
    <text evidence="7">The sequence shown here is derived from an EMBL/GenBank/DDBJ whole genome shotgun (WGS) entry which is preliminary data.</text>
</comment>
<accession>A0A1F5EQA7</accession>
<dbReference type="NCBIfam" id="TIGR02532">
    <property type="entry name" value="IV_pilin_GFxxxE"/>
    <property type="match status" value="1"/>
</dbReference>
<keyword evidence="2" id="KW-0488">Methylation</keyword>
<keyword evidence="5 6" id="KW-0472">Membrane</keyword>
<dbReference type="SUPFAM" id="SSF54523">
    <property type="entry name" value="Pili subunits"/>
    <property type="match status" value="1"/>
</dbReference>
<evidence type="ECO:0008006" key="9">
    <source>
        <dbReference type="Google" id="ProtNLM"/>
    </source>
</evidence>
<reference evidence="7 8" key="1">
    <citation type="journal article" date="2016" name="Nat. Commun.">
        <title>Thousands of microbial genomes shed light on interconnected biogeochemical processes in an aquifer system.</title>
        <authorList>
            <person name="Anantharaman K."/>
            <person name="Brown C.T."/>
            <person name="Hug L.A."/>
            <person name="Sharon I."/>
            <person name="Castelle C.J."/>
            <person name="Probst A.J."/>
            <person name="Thomas B.C."/>
            <person name="Singh A."/>
            <person name="Wilkins M.J."/>
            <person name="Karaoz U."/>
            <person name="Brodie E.L."/>
            <person name="Williams K.H."/>
            <person name="Hubbard S.S."/>
            <person name="Banfield J.F."/>
        </authorList>
    </citation>
    <scope>NUCLEOTIDE SEQUENCE [LARGE SCALE GENOMIC DNA]</scope>
</reference>
<dbReference type="PANTHER" id="PTHR30093">
    <property type="entry name" value="GENERAL SECRETION PATHWAY PROTEIN G"/>
    <property type="match status" value="1"/>
</dbReference>
<evidence type="ECO:0000256" key="1">
    <source>
        <dbReference type="ARBA" id="ARBA00004167"/>
    </source>
</evidence>
<dbReference type="EMBL" id="MFAB01000001">
    <property type="protein sequence ID" value="OGD69520.1"/>
    <property type="molecule type" value="Genomic_DNA"/>
</dbReference>
<keyword evidence="4 6" id="KW-1133">Transmembrane helix</keyword>
<evidence type="ECO:0000256" key="3">
    <source>
        <dbReference type="ARBA" id="ARBA00022692"/>
    </source>
</evidence>
<keyword evidence="3 6" id="KW-0812">Transmembrane</keyword>
<evidence type="ECO:0000313" key="7">
    <source>
        <dbReference type="EMBL" id="OGD69520.1"/>
    </source>
</evidence>
<evidence type="ECO:0000256" key="4">
    <source>
        <dbReference type="ARBA" id="ARBA00022989"/>
    </source>
</evidence>
<dbReference type="InterPro" id="IPR012902">
    <property type="entry name" value="N_methyl_site"/>
</dbReference>
<dbReference type="AlphaFoldDB" id="A0A1F5EQA7"/>
<dbReference type="PANTHER" id="PTHR30093:SF44">
    <property type="entry name" value="TYPE II SECRETION SYSTEM CORE PROTEIN G"/>
    <property type="match status" value="1"/>
</dbReference>
<protein>
    <recommendedName>
        <fullName evidence="9">Type II secretion system protein GspG C-terminal domain-containing protein</fullName>
    </recommendedName>
</protein>
<dbReference type="Pfam" id="PF07963">
    <property type="entry name" value="N_methyl"/>
    <property type="match status" value="1"/>
</dbReference>
<name>A0A1F5EQA7_9BACT</name>
<dbReference type="PROSITE" id="PS00409">
    <property type="entry name" value="PROKAR_NTER_METHYL"/>
    <property type="match status" value="1"/>
</dbReference>